<feature type="transmembrane region" description="Helical" evidence="2">
    <location>
        <begin position="565"/>
        <end position="587"/>
    </location>
</feature>
<feature type="compositionally biased region" description="Basic and acidic residues" evidence="1">
    <location>
        <begin position="275"/>
        <end position="300"/>
    </location>
</feature>
<accession>A0A9N9X5A1</accession>
<feature type="transmembrane region" description="Helical" evidence="2">
    <location>
        <begin position="537"/>
        <end position="559"/>
    </location>
</feature>
<proteinExistence type="predicted"/>
<feature type="region of interest" description="Disordered" evidence="1">
    <location>
        <begin position="258"/>
        <end position="311"/>
    </location>
</feature>
<feature type="region of interest" description="Disordered" evidence="1">
    <location>
        <begin position="9"/>
        <end position="62"/>
    </location>
</feature>
<protein>
    <submittedName>
        <fullName evidence="3">Uncharacterized protein</fullName>
    </submittedName>
</protein>
<feature type="region of interest" description="Disordered" evidence="1">
    <location>
        <begin position="86"/>
        <end position="112"/>
    </location>
</feature>
<dbReference type="OrthoDB" id="6781223at2759"/>
<keyword evidence="2" id="KW-0812">Transmembrane</keyword>
<evidence type="ECO:0000256" key="2">
    <source>
        <dbReference type="SAM" id="Phobius"/>
    </source>
</evidence>
<organism evidence="3 4">
    <name type="scientific">Phaedon cochleariae</name>
    <name type="common">Mustard beetle</name>
    <dbReference type="NCBI Taxonomy" id="80249"/>
    <lineage>
        <taxon>Eukaryota</taxon>
        <taxon>Metazoa</taxon>
        <taxon>Ecdysozoa</taxon>
        <taxon>Arthropoda</taxon>
        <taxon>Hexapoda</taxon>
        <taxon>Insecta</taxon>
        <taxon>Pterygota</taxon>
        <taxon>Neoptera</taxon>
        <taxon>Endopterygota</taxon>
        <taxon>Coleoptera</taxon>
        <taxon>Polyphaga</taxon>
        <taxon>Cucujiformia</taxon>
        <taxon>Chrysomeloidea</taxon>
        <taxon>Chrysomelidae</taxon>
        <taxon>Chrysomelinae</taxon>
        <taxon>Chrysomelini</taxon>
        <taxon>Phaedon</taxon>
    </lineage>
</organism>
<feature type="transmembrane region" description="Helical" evidence="2">
    <location>
        <begin position="608"/>
        <end position="630"/>
    </location>
</feature>
<dbReference type="AlphaFoldDB" id="A0A9N9X5A1"/>
<feature type="compositionally biased region" description="Polar residues" evidence="1">
    <location>
        <begin position="35"/>
        <end position="51"/>
    </location>
</feature>
<dbReference type="Proteomes" id="UP001153737">
    <property type="component" value="Chromosome 8"/>
</dbReference>
<name>A0A9N9X5A1_PHACE</name>
<gene>
    <name evidence="3" type="ORF">PHAECO_LOCUS11855</name>
</gene>
<evidence type="ECO:0000256" key="1">
    <source>
        <dbReference type="SAM" id="MobiDB-lite"/>
    </source>
</evidence>
<keyword evidence="2" id="KW-1133">Transmembrane helix</keyword>
<reference evidence="3" key="1">
    <citation type="submission" date="2022-01" db="EMBL/GenBank/DDBJ databases">
        <authorList>
            <person name="King R."/>
        </authorList>
    </citation>
    <scope>NUCLEOTIDE SEQUENCE</scope>
</reference>
<reference evidence="3" key="2">
    <citation type="submission" date="2022-10" db="EMBL/GenBank/DDBJ databases">
        <authorList>
            <consortium name="ENA_rothamsted_submissions"/>
            <consortium name="culmorum"/>
            <person name="King R."/>
        </authorList>
    </citation>
    <scope>NUCLEOTIDE SEQUENCE</scope>
</reference>
<feature type="compositionally biased region" description="Basic and acidic residues" evidence="1">
    <location>
        <begin position="86"/>
        <end position="105"/>
    </location>
</feature>
<sequence length="650" mass="74206">MYLFVHVEAGNTLGKPPPATTSHNSSAKRPLLPSARNQTNARISSPRTTSQKSKKVDTESVVEEENHYDLVAELIGDQIFNIDREEEKSSPLGNQKEELLEPDKSIKKRGRKRSIAPTLDSLINKVETNEDYLKAIHNNLNKLVEIEGKRLYLEKMELKLIYNSDTEIDIERAVTKLLKNEVSLRTKSPEIEGDFLTKEVPQTIPTRGITPTPAPRTRAEHPPHIIADVFISNYQEEIPALPQNMHRLYEDRILAQKLQDQEKDSMDTTTPPQARLEKRRREGQSTTEEIRERKRAKNPEGEFQIPRKTTRWSGVFKKRSELIPIKNRFKPLDHTTTAAKQDPATEKPLPTTSDDSSDEEGSIGSVPEQAAPQTRSTTKNSAKTPAKNSSPVKQQKPPPIVFDGVLTNRKLINEMIKEFTSKPFYFKFGRESTLLYMDNVDDFEMLKSKLEDDEVAFYTYTLKKDKSHAFVVRGLDFKPEPSEVKEDLEANYDIKIREVFALNTRFRPLYLILSLIGLTLMEYTARFFDKWIFETLLIGLGGYLLISIAMLFVIILDYLSPFTEVLFAAAGCIINMIGGIFTLIRYMQRYHFTNWFYIMYFSGDGGNTVELALGITSIILALVFSLDFFLNMREGLAISRGDSLDDIDLE</sequence>
<dbReference type="EMBL" id="OU896714">
    <property type="protein sequence ID" value="CAG9824607.1"/>
    <property type="molecule type" value="Genomic_DNA"/>
</dbReference>
<feature type="compositionally biased region" description="Polar residues" evidence="1">
    <location>
        <begin position="371"/>
        <end position="393"/>
    </location>
</feature>
<feature type="transmembrane region" description="Helical" evidence="2">
    <location>
        <begin position="508"/>
        <end position="525"/>
    </location>
</feature>
<keyword evidence="4" id="KW-1185">Reference proteome</keyword>
<keyword evidence="2" id="KW-0472">Membrane</keyword>
<evidence type="ECO:0000313" key="4">
    <source>
        <dbReference type="Proteomes" id="UP001153737"/>
    </source>
</evidence>
<feature type="region of interest" description="Disordered" evidence="1">
    <location>
        <begin position="327"/>
        <end position="401"/>
    </location>
</feature>
<evidence type="ECO:0000313" key="3">
    <source>
        <dbReference type="EMBL" id="CAG9824607.1"/>
    </source>
</evidence>